<accession>A0A3S5AXV7</accession>
<sequence length="105" mass="12118">MINPHTLIEKEFQAAEQHASCGRLCASLSQNLNSHSFKLPISILEIETKRGPHRSDRPPYYIPMRFPTSTGVLPPNIWMEKKLVDCGREEFGYIPNVRIYFNGRM</sequence>
<gene>
    <name evidence="1" type="ORF">PXEA_LOCUS28380</name>
</gene>
<organism evidence="1 2">
    <name type="scientific">Protopolystoma xenopodis</name>
    <dbReference type="NCBI Taxonomy" id="117903"/>
    <lineage>
        <taxon>Eukaryota</taxon>
        <taxon>Metazoa</taxon>
        <taxon>Spiralia</taxon>
        <taxon>Lophotrochozoa</taxon>
        <taxon>Platyhelminthes</taxon>
        <taxon>Monogenea</taxon>
        <taxon>Polyopisthocotylea</taxon>
        <taxon>Polystomatidea</taxon>
        <taxon>Polystomatidae</taxon>
        <taxon>Protopolystoma</taxon>
    </lineage>
</organism>
<dbReference type="Proteomes" id="UP000784294">
    <property type="component" value="Unassembled WGS sequence"/>
</dbReference>
<name>A0A3S5AXV7_9PLAT</name>
<dbReference type="EMBL" id="CAAALY010248723">
    <property type="protein sequence ID" value="VEL34940.1"/>
    <property type="molecule type" value="Genomic_DNA"/>
</dbReference>
<proteinExistence type="predicted"/>
<evidence type="ECO:0000313" key="2">
    <source>
        <dbReference type="Proteomes" id="UP000784294"/>
    </source>
</evidence>
<reference evidence="1" key="1">
    <citation type="submission" date="2018-11" db="EMBL/GenBank/DDBJ databases">
        <authorList>
            <consortium name="Pathogen Informatics"/>
        </authorList>
    </citation>
    <scope>NUCLEOTIDE SEQUENCE</scope>
</reference>
<evidence type="ECO:0000313" key="1">
    <source>
        <dbReference type="EMBL" id="VEL34940.1"/>
    </source>
</evidence>
<comment type="caution">
    <text evidence="1">The sequence shown here is derived from an EMBL/GenBank/DDBJ whole genome shotgun (WGS) entry which is preliminary data.</text>
</comment>
<keyword evidence="2" id="KW-1185">Reference proteome</keyword>
<dbReference type="AlphaFoldDB" id="A0A3S5AXV7"/>
<protein>
    <submittedName>
        <fullName evidence="1">Uncharacterized protein</fullName>
    </submittedName>
</protein>